<protein>
    <submittedName>
        <fullName evidence="2">Alpha/beta-hydrolase</fullName>
    </submittedName>
</protein>
<feature type="region of interest" description="Disordered" evidence="1">
    <location>
        <begin position="1"/>
        <end position="23"/>
    </location>
</feature>
<gene>
    <name evidence="2" type="ORF">P280DRAFT_374095</name>
</gene>
<accession>A0A6A6RVQ6</accession>
<dbReference type="InterPro" id="IPR053228">
    <property type="entry name" value="Stereospecific_Lipase"/>
</dbReference>
<dbReference type="Proteomes" id="UP000799753">
    <property type="component" value="Unassembled WGS sequence"/>
</dbReference>
<feature type="non-terminal residue" evidence="2">
    <location>
        <position position="322"/>
    </location>
</feature>
<sequence>PAGINSFANSNPKPPTTIYPKANAKDAPYDITQSTLQSAIYIPSTFNAKNAPNPVLLVPGTGAFGGINYEGNFAKVMAQDPTIGQPVWLNIPGALLNDAQNNAEFIAYGVNYLHSITGKNVSVIAWSQGNLDSQWAFKYWPSVRNNTKQLISISPDFHGTDLANLIDIATDLGVVPMPPAVLQQEYNSNYVTRLRQGGGDSAYVPTTTFYSGFFDEIVEPQQGTGASAFLLNARGVGVSNNQIQTVCGATPAGTFGSHESLLYNGFVVTLAIEALRNGGPADTSKINLAAACQLAVYPTLSLNDVLETEALIPIAAINIIEY</sequence>
<feature type="compositionally biased region" description="Polar residues" evidence="1">
    <location>
        <begin position="1"/>
        <end position="11"/>
    </location>
</feature>
<name>A0A6A6RVQ6_9PLEO</name>
<keyword evidence="2" id="KW-0378">Hydrolase</keyword>
<evidence type="ECO:0000313" key="3">
    <source>
        <dbReference type="Proteomes" id="UP000799753"/>
    </source>
</evidence>
<organism evidence="2 3">
    <name type="scientific">Massarina eburnea CBS 473.64</name>
    <dbReference type="NCBI Taxonomy" id="1395130"/>
    <lineage>
        <taxon>Eukaryota</taxon>
        <taxon>Fungi</taxon>
        <taxon>Dikarya</taxon>
        <taxon>Ascomycota</taxon>
        <taxon>Pezizomycotina</taxon>
        <taxon>Dothideomycetes</taxon>
        <taxon>Pleosporomycetidae</taxon>
        <taxon>Pleosporales</taxon>
        <taxon>Massarineae</taxon>
        <taxon>Massarinaceae</taxon>
        <taxon>Massarina</taxon>
    </lineage>
</organism>
<feature type="non-terminal residue" evidence="2">
    <location>
        <position position="1"/>
    </location>
</feature>
<evidence type="ECO:0000256" key="1">
    <source>
        <dbReference type="SAM" id="MobiDB-lite"/>
    </source>
</evidence>
<evidence type="ECO:0000313" key="2">
    <source>
        <dbReference type="EMBL" id="KAF2638298.1"/>
    </source>
</evidence>
<reference evidence="2" key="1">
    <citation type="journal article" date="2020" name="Stud. Mycol.">
        <title>101 Dothideomycetes genomes: a test case for predicting lifestyles and emergence of pathogens.</title>
        <authorList>
            <person name="Haridas S."/>
            <person name="Albert R."/>
            <person name="Binder M."/>
            <person name="Bloem J."/>
            <person name="Labutti K."/>
            <person name="Salamov A."/>
            <person name="Andreopoulos B."/>
            <person name="Baker S."/>
            <person name="Barry K."/>
            <person name="Bills G."/>
            <person name="Bluhm B."/>
            <person name="Cannon C."/>
            <person name="Castanera R."/>
            <person name="Culley D."/>
            <person name="Daum C."/>
            <person name="Ezra D."/>
            <person name="Gonzalez J."/>
            <person name="Henrissat B."/>
            <person name="Kuo A."/>
            <person name="Liang C."/>
            <person name="Lipzen A."/>
            <person name="Lutzoni F."/>
            <person name="Magnuson J."/>
            <person name="Mondo S."/>
            <person name="Nolan M."/>
            <person name="Ohm R."/>
            <person name="Pangilinan J."/>
            <person name="Park H.-J."/>
            <person name="Ramirez L."/>
            <person name="Alfaro M."/>
            <person name="Sun H."/>
            <person name="Tritt A."/>
            <person name="Yoshinaga Y."/>
            <person name="Zwiers L.-H."/>
            <person name="Turgeon B."/>
            <person name="Goodwin S."/>
            <person name="Spatafora J."/>
            <person name="Crous P."/>
            <person name="Grigoriev I."/>
        </authorList>
    </citation>
    <scope>NUCLEOTIDE SEQUENCE</scope>
    <source>
        <strain evidence="2">CBS 473.64</strain>
    </source>
</reference>
<dbReference type="EMBL" id="MU006790">
    <property type="protein sequence ID" value="KAF2638298.1"/>
    <property type="molecule type" value="Genomic_DNA"/>
</dbReference>
<proteinExistence type="predicted"/>
<dbReference type="SUPFAM" id="SSF53474">
    <property type="entry name" value="alpha/beta-Hydrolases"/>
    <property type="match status" value="1"/>
</dbReference>
<dbReference type="PANTHER" id="PTHR37574">
    <property type="entry name" value="LIPASE B"/>
    <property type="match status" value="1"/>
</dbReference>
<dbReference type="PANTHER" id="PTHR37574:SF1">
    <property type="entry name" value="LIPASE B"/>
    <property type="match status" value="1"/>
</dbReference>
<dbReference type="AlphaFoldDB" id="A0A6A6RVQ6"/>
<keyword evidence="3" id="KW-1185">Reference proteome</keyword>
<dbReference type="GO" id="GO:0016787">
    <property type="term" value="F:hydrolase activity"/>
    <property type="evidence" value="ECO:0007669"/>
    <property type="project" value="UniProtKB-KW"/>
</dbReference>
<dbReference type="OrthoDB" id="4605274at2759"/>
<dbReference type="InterPro" id="IPR029058">
    <property type="entry name" value="AB_hydrolase_fold"/>
</dbReference>
<dbReference type="Gene3D" id="3.40.50.1820">
    <property type="entry name" value="alpha/beta hydrolase"/>
    <property type="match status" value="1"/>
</dbReference>